<reference evidence="3" key="1">
    <citation type="submission" date="2020-11" db="EMBL/GenBank/DDBJ databases">
        <title>Adaptations for nitrogen fixation in a non-lichenized fungal sporocarp promotes dispersal by wood-feeding termites.</title>
        <authorList>
            <consortium name="DOE Joint Genome Institute"/>
            <person name="Koch R.A."/>
            <person name="Yoon G."/>
            <person name="Arayal U."/>
            <person name="Lail K."/>
            <person name="Amirebrahimi M."/>
            <person name="Labutti K."/>
            <person name="Lipzen A."/>
            <person name="Riley R."/>
            <person name="Barry K."/>
            <person name="Henrissat B."/>
            <person name="Grigoriev I.V."/>
            <person name="Herr J.R."/>
            <person name="Aime M.C."/>
        </authorList>
    </citation>
    <scope>NUCLEOTIDE SEQUENCE</scope>
    <source>
        <strain evidence="3">MCA 3950</strain>
    </source>
</reference>
<keyword evidence="4" id="KW-1185">Reference proteome</keyword>
<accession>A0A9P8APJ9</accession>
<dbReference type="OrthoDB" id="3270417at2759"/>
<feature type="transmembrane region" description="Helical" evidence="1">
    <location>
        <begin position="139"/>
        <end position="158"/>
    </location>
</feature>
<feature type="transmembrane region" description="Helical" evidence="1">
    <location>
        <begin position="65"/>
        <end position="89"/>
    </location>
</feature>
<keyword evidence="1" id="KW-0472">Membrane</keyword>
<feature type="transmembrane region" description="Helical" evidence="1">
    <location>
        <begin position="178"/>
        <end position="201"/>
    </location>
</feature>
<dbReference type="PANTHER" id="PTHR40465">
    <property type="entry name" value="CHROMOSOME 1, WHOLE GENOME SHOTGUN SEQUENCE"/>
    <property type="match status" value="1"/>
</dbReference>
<dbReference type="InterPro" id="IPR045339">
    <property type="entry name" value="DUF6534"/>
</dbReference>
<feature type="transmembrane region" description="Helical" evidence="1">
    <location>
        <begin position="222"/>
        <end position="242"/>
    </location>
</feature>
<keyword evidence="1" id="KW-0812">Transmembrane</keyword>
<gene>
    <name evidence="3" type="ORF">BT62DRAFT_935034</name>
</gene>
<organism evidence="3 4">
    <name type="scientific">Guyanagaster necrorhizus</name>
    <dbReference type="NCBI Taxonomy" id="856835"/>
    <lineage>
        <taxon>Eukaryota</taxon>
        <taxon>Fungi</taxon>
        <taxon>Dikarya</taxon>
        <taxon>Basidiomycota</taxon>
        <taxon>Agaricomycotina</taxon>
        <taxon>Agaricomycetes</taxon>
        <taxon>Agaricomycetidae</taxon>
        <taxon>Agaricales</taxon>
        <taxon>Marasmiineae</taxon>
        <taxon>Physalacriaceae</taxon>
        <taxon>Guyanagaster</taxon>
    </lineage>
</organism>
<dbReference type="PANTHER" id="PTHR40465:SF1">
    <property type="entry name" value="DUF6534 DOMAIN-CONTAINING PROTEIN"/>
    <property type="match status" value="1"/>
</dbReference>
<sequence length="362" mass="40314">MSTDSLTQMSSLTPVLSTPLRLDFGATLGAVYIGTTIAAIFYGITILQIAIYYKINPNDPCIFRYTVAILWIFDTLHVALSTHALYFYLIESFGNYLTIFGRIVWSFPLQLLLNMMIIPGVQALYAVRIWKLGRHFHVVLPHFIFVAVAATFGAGIWIMYDTYKLKSFLDIATIRVSIYMNFSTISAADFIIAGAMCFYLQKGRSMTSFSSTAKLILRLMRLVVISGVATSLCSLFTLIAYVAWPNTLVFVAINFILPRLYINSLLAMLNSRKSSMWSVAKERSVDHEVNNSALPVAVSGSADSGQTDITIPSLFVTEVETKITVPLSVTEESRSGGEDDMSFVRIIPSGVETREITSRIRY</sequence>
<evidence type="ECO:0000259" key="2">
    <source>
        <dbReference type="Pfam" id="PF20152"/>
    </source>
</evidence>
<evidence type="ECO:0000313" key="4">
    <source>
        <dbReference type="Proteomes" id="UP000812287"/>
    </source>
</evidence>
<evidence type="ECO:0000256" key="1">
    <source>
        <dbReference type="SAM" id="Phobius"/>
    </source>
</evidence>
<feature type="transmembrane region" description="Helical" evidence="1">
    <location>
        <begin position="30"/>
        <end position="53"/>
    </location>
</feature>
<dbReference type="Pfam" id="PF20152">
    <property type="entry name" value="DUF6534"/>
    <property type="match status" value="1"/>
</dbReference>
<dbReference type="AlphaFoldDB" id="A0A9P8APJ9"/>
<name>A0A9P8APJ9_9AGAR</name>
<feature type="transmembrane region" description="Helical" evidence="1">
    <location>
        <begin position="109"/>
        <end position="127"/>
    </location>
</feature>
<comment type="caution">
    <text evidence="3">The sequence shown here is derived from an EMBL/GenBank/DDBJ whole genome shotgun (WGS) entry which is preliminary data.</text>
</comment>
<evidence type="ECO:0000313" key="3">
    <source>
        <dbReference type="EMBL" id="KAG7443418.1"/>
    </source>
</evidence>
<dbReference type="RefSeq" id="XP_043036918.1">
    <property type="nucleotide sequence ID" value="XM_043186842.1"/>
</dbReference>
<dbReference type="GeneID" id="66109139"/>
<feature type="transmembrane region" description="Helical" evidence="1">
    <location>
        <begin position="248"/>
        <end position="269"/>
    </location>
</feature>
<feature type="domain" description="DUF6534" evidence="2">
    <location>
        <begin position="187"/>
        <end position="274"/>
    </location>
</feature>
<dbReference type="Proteomes" id="UP000812287">
    <property type="component" value="Unassembled WGS sequence"/>
</dbReference>
<protein>
    <recommendedName>
        <fullName evidence="2">DUF6534 domain-containing protein</fullName>
    </recommendedName>
</protein>
<proteinExistence type="predicted"/>
<dbReference type="EMBL" id="MU250545">
    <property type="protein sequence ID" value="KAG7443418.1"/>
    <property type="molecule type" value="Genomic_DNA"/>
</dbReference>
<keyword evidence="1" id="KW-1133">Transmembrane helix</keyword>